<feature type="transmembrane region" description="Helical" evidence="1">
    <location>
        <begin position="329"/>
        <end position="349"/>
    </location>
</feature>
<feature type="transmembrane region" description="Helical" evidence="1">
    <location>
        <begin position="394"/>
        <end position="413"/>
    </location>
</feature>
<sequence>MRPISKWQHAKSRTGSEDRKFSTTSWRPVLIGLILIPINSFGILLMRISPTFSVPFYNVILFLLILIIANGLWRKFRLKSVLSPSELCVIYVMLSCSTALTCNHLLTELIPVIGHAAWYATTENEWRSLFFRYLPSWLTINDIRILRGYYEGGSNFHVGNHIRGWLFPIICWTTFLTALVWVMLCINVIIRIQWTHSERLAYPVIELPREMVVPHNPIFRNQLFWLGVLIATTITMINGLHEIFPAIPDIPTKRRNINYLLTTPPWDALKSYGYITVSFYPFMIGLGFLMPLDLSFSCWFFFVVSKITLIFTTMAGWQSRPRMPFYDEQAFGAFLSICVFVMWSSRQHLHQIVLKVFRQSRVDDSMEPMSYRTACWGAIGGLIFLIFFSVKAGMALWLVCLLFAIYFALSVSVTRLRAELGFPAHSLWHATPYFVLLPTIGSAK</sequence>
<feature type="transmembrane region" description="Helical" evidence="1">
    <location>
        <begin position="369"/>
        <end position="388"/>
    </location>
</feature>
<dbReference type="EMBL" id="UINC01026326">
    <property type="protein sequence ID" value="SVB03576.1"/>
    <property type="molecule type" value="Genomic_DNA"/>
</dbReference>
<name>A0A382AQ35_9ZZZZ</name>
<keyword evidence="1" id="KW-0812">Transmembrane</keyword>
<keyword evidence="1" id="KW-0472">Membrane</keyword>
<reference evidence="3" key="1">
    <citation type="submission" date="2018-05" db="EMBL/GenBank/DDBJ databases">
        <authorList>
            <person name="Lanie J.A."/>
            <person name="Ng W.-L."/>
            <person name="Kazmierczak K.M."/>
            <person name="Andrzejewski T.M."/>
            <person name="Davidsen T.M."/>
            <person name="Wayne K.J."/>
            <person name="Tettelin H."/>
            <person name="Glass J.I."/>
            <person name="Rusch D."/>
            <person name="Podicherti R."/>
            <person name="Tsui H.-C.T."/>
            <person name="Winkler M.E."/>
        </authorList>
    </citation>
    <scope>NUCLEOTIDE SEQUENCE</scope>
</reference>
<accession>A0A382AQ35</accession>
<feature type="non-terminal residue" evidence="3">
    <location>
        <position position="444"/>
    </location>
</feature>
<feature type="transmembrane region" description="Helical" evidence="1">
    <location>
        <begin position="223"/>
        <end position="241"/>
    </location>
</feature>
<organism evidence="3">
    <name type="scientific">marine metagenome</name>
    <dbReference type="NCBI Taxonomy" id="408172"/>
    <lineage>
        <taxon>unclassified sequences</taxon>
        <taxon>metagenomes</taxon>
        <taxon>ecological metagenomes</taxon>
    </lineage>
</organism>
<dbReference type="InterPro" id="IPR046712">
    <property type="entry name" value="DUF6785"/>
</dbReference>
<evidence type="ECO:0000256" key="1">
    <source>
        <dbReference type="SAM" id="Phobius"/>
    </source>
</evidence>
<feature type="transmembrane region" description="Helical" evidence="1">
    <location>
        <begin position="165"/>
        <end position="190"/>
    </location>
</feature>
<feature type="domain" description="DUF6785" evidence="2">
    <location>
        <begin position="25"/>
        <end position="442"/>
    </location>
</feature>
<feature type="transmembrane region" description="Helical" evidence="1">
    <location>
        <begin position="296"/>
        <end position="317"/>
    </location>
</feature>
<feature type="transmembrane region" description="Helical" evidence="1">
    <location>
        <begin position="54"/>
        <end position="73"/>
    </location>
</feature>
<feature type="transmembrane region" description="Helical" evidence="1">
    <location>
        <begin position="29"/>
        <end position="48"/>
    </location>
</feature>
<feature type="transmembrane region" description="Helical" evidence="1">
    <location>
        <begin position="271"/>
        <end position="289"/>
    </location>
</feature>
<feature type="transmembrane region" description="Helical" evidence="1">
    <location>
        <begin position="85"/>
        <end position="106"/>
    </location>
</feature>
<dbReference type="AlphaFoldDB" id="A0A382AQ35"/>
<proteinExistence type="predicted"/>
<evidence type="ECO:0000313" key="3">
    <source>
        <dbReference type="EMBL" id="SVB03576.1"/>
    </source>
</evidence>
<evidence type="ECO:0000259" key="2">
    <source>
        <dbReference type="Pfam" id="PF20581"/>
    </source>
</evidence>
<protein>
    <recommendedName>
        <fullName evidence="2">DUF6785 domain-containing protein</fullName>
    </recommendedName>
</protein>
<gene>
    <name evidence="3" type="ORF">METZ01_LOCUS156430</name>
</gene>
<keyword evidence="1" id="KW-1133">Transmembrane helix</keyword>
<dbReference type="Pfam" id="PF20581">
    <property type="entry name" value="DUF6785"/>
    <property type="match status" value="1"/>
</dbReference>